<feature type="transmembrane region" description="Helical" evidence="1">
    <location>
        <begin position="114"/>
        <end position="135"/>
    </location>
</feature>
<evidence type="ECO:0000313" key="2">
    <source>
        <dbReference type="EMBL" id="VDG27573.1"/>
    </source>
</evidence>
<sequence length="197" mass="21957">MVVPLFMEKYQHEKNMDLLFPKNSIWLENNRFVSGFFVMIFSFVLLICVSVIVSGVFSGFGNLNYPVVIARSVPGPTIPIIKVILEAFILQILALFSIVGLIQLVSNITKIQNLTLLFVIGISVCQTIAASKLAFLNSIVNWIPGTYFNTVGIIDGTVAFNTNNSSVTFISGIIVLFIYNSILILINLLYNKYEKIH</sequence>
<reference evidence="2 3" key="1">
    <citation type="submission" date="2018-11" db="EMBL/GenBank/DDBJ databases">
        <authorList>
            <person name="Wuyts S."/>
        </authorList>
    </citation>
    <scope>NUCLEOTIDE SEQUENCE [LARGE SCALE GENOMIC DNA]</scope>
    <source>
        <strain evidence="2">Lactobacillus mudanjiangensis AMBF249</strain>
    </source>
</reference>
<keyword evidence="1" id="KW-1133">Transmembrane helix</keyword>
<evidence type="ECO:0000313" key="3">
    <source>
        <dbReference type="Proteomes" id="UP000289996"/>
    </source>
</evidence>
<keyword evidence="1" id="KW-0812">Transmembrane</keyword>
<feature type="transmembrane region" description="Helical" evidence="1">
    <location>
        <begin position="169"/>
        <end position="190"/>
    </location>
</feature>
<accession>A0A660E0S5</accession>
<feature type="transmembrane region" description="Helical" evidence="1">
    <location>
        <begin position="80"/>
        <end position="102"/>
    </location>
</feature>
<keyword evidence="1" id="KW-0472">Membrane</keyword>
<proteinExistence type="predicted"/>
<dbReference type="EMBL" id="UYIG01000035">
    <property type="protein sequence ID" value="VDG27573.1"/>
    <property type="molecule type" value="Genomic_DNA"/>
</dbReference>
<protein>
    <submittedName>
        <fullName evidence="2">Uncharacterized protein</fullName>
    </submittedName>
</protein>
<evidence type="ECO:0000256" key="1">
    <source>
        <dbReference type="SAM" id="Phobius"/>
    </source>
</evidence>
<dbReference type="AlphaFoldDB" id="A0A660E0S5"/>
<keyword evidence="3" id="KW-1185">Reference proteome</keyword>
<organism evidence="2 3">
    <name type="scientific">Lactiplantibacillus mudanjiangensis</name>
    <dbReference type="NCBI Taxonomy" id="1296538"/>
    <lineage>
        <taxon>Bacteria</taxon>
        <taxon>Bacillati</taxon>
        <taxon>Bacillota</taxon>
        <taxon>Bacilli</taxon>
        <taxon>Lactobacillales</taxon>
        <taxon>Lactobacillaceae</taxon>
        <taxon>Lactiplantibacillus</taxon>
    </lineage>
</organism>
<feature type="transmembrane region" description="Helical" evidence="1">
    <location>
        <begin position="32"/>
        <end position="60"/>
    </location>
</feature>
<name>A0A660E0S5_9LACO</name>
<dbReference type="Proteomes" id="UP000289996">
    <property type="component" value="Unassembled WGS sequence"/>
</dbReference>
<gene>
    <name evidence="2" type="ORF">MUDAN_MDHGFNIF_02422</name>
</gene>